<dbReference type="EMBL" id="JACVXB010000001">
    <property type="protein sequence ID" value="MBD0830533.1"/>
    <property type="molecule type" value="Genomic_DNA"/>
</dbReference>
<dbReference type="AlphaFoldDB" id="A0A8J6U6I6"/>
<proteinExistence type="predicted"/>
<reference evidence="1 2" key="1">
    <citation type="submission" date="2020-09" db="EMBL/GenBank/DDBJ databases">
        <title>TT11 complete genome.</title>
        <authorList>
            <person name="Wu Z."/>
        </authorList>
    </citation>
    <scope>NUCLEOTIDE SEQUENCE [LARGE SCALE GENOMIC DNA]</scope>
    <source>
        <strain evidence="1 2">TT11</strain>
    </source>
</reference>
<sequence length="426" mass="49935">MREEFLHYLWKYKKFQFSQLTTVQGESIVISKVGEHNFNSGPDFFNALIKVGGQLWAGNVEIHVKSSDWYLHNHENDIAYDNVVLHVVWEHDTQIFRKDNSELATLILKDYTDIRTIENYNDLFSNERRWIHCEPFFADMKRFDLQHWLERLYFERLERKSKTIESLLEDSKNDWEAILFIMLAKNFGLKVNGHAFYTLANSIDYSVVRKSQNNIEQLEALFFGQAGLLDKDIQNGYYQELKKEYQFLRQKFQLANISVASVQFFRLRPPNFPTIRLSQLASLYHNQNTLFSKIIETNTLEAFYDLFKVSTSKFWETHYTFEKSSKASVKTLTHSFIDLVLINTVLPIKFLYAKQHRNESEDSVLQIANKIASENNSIVQAFNNLKKVSESALQSQALIQLKTEYCDKSKCLQCVVGNKFIGKIAK</sequence>
<keyword evidence="2" id="KW-1185">Reference proteome</keyword>
<evidence type="ECO:0000313" key="1">
    <source>
        <dbReference type="EMBL" id="MBD0830533.1"/>
    </source>
</evidence>
<dbReference type="Pfam" id="PF11013">
    <property type="entry name" value="DUF2851"/>
    <property type="match status" value="1"/>
</dbReference>
<accession>A0A8J6U6I6</accession>
<dbReference type="RefSeq" id="WP_188228349.1">
    <property type="nucleotide sequence ID" value="NZ_JACVXB010000001.1"/>
</dbReference>
<evidence type="ECO:0000313" key="2">
    <source>
        <dbReference type="Proteomes" id="UP000600588"/>
    </source>
</evidence>
<comment type="caution">
    <text evidence="1">The sequence shown here is derived from an EMBL/GenBank/DDBJ whole genome shotgun (WGS) entry which is preliminary data.</text>
</comment>
<organism evidence="1 2">
    <name type="scientific">Aestuariibaculum sediminum</name>
    <dbReference type="NCBI Taxonomy" id="2770637"/>
    <lineage>
        <taxon>Bacteria</taxon>
        <taxon>Pseudomonadati</taxon>
        <taxon>Bacteroidota</taxon>
        <taxon>Flavobacteriia</taxon>
        <taxon>Flavobacteriales</taxon>
        <taxon>Flavobacteriaceae</taxon>
    </lineage>
</organism>
<dbReference type="InterPro" id="IPR021272">
    <property type="entry name" value="DUF2851"/>
</dbReference>
<gene>
    <name evidence="1" type="ORF">ICJ83_00160</name>
</gene>
<dbReference type="Proteomes" id="UP000600588">
    <property type="component" value="Unassembled WGS sequence"/>
</dbReference>
<protein>
    <submittedName>
        <fullName evidence="1">DUF2851 family protein</fullName>
    </submittedName>
</protein>
<name>A0A8J6U6I6_9FLAO</name>